<dbReference type="AlphaFoldDB" id="A0A0B7J9R9"/>
<dbReference type="RefSeq" id="WP_036793227.1">
    <property type="nucleotide sequence ID" value="NZ_JAUZMX010000001.1"/>
</dbReference>
<dbReference type="InterPro" id="IPR027417">
    <property type="entry name" value="P-loop_NTPase"/>
</dbReference>
<protein>
    <recommendedName>
        <fullName evidence="5">Dephospho-CoA kinase</fullName>
        <ecNumber evidence="5">2.7.1.24</ecNumber>
    </recommendedName>
    <alternativeName>
        <fullName evidence="5">Dephosphocoenzyme A kinase</fullName>
    </alternativeName>
</protein>
<dbReference type="eggNOG" id="COG0237">
    <property type="taxonomic scope" value="Bacteria"/>
</dbReference>
<reference evidence="6 7" key="1">
    <citation type="submission" date="2018-01" db="EMBL/GenBank/DDBJ databases">
        <title>Whole genome sequencing of Histamine producing bacteria.</title>
        <authorList>
            <person name="Butler K."/>
        </authorList>
    </citation>
    <scope>NUCLEOTIDE SEQUENCE [LARGE SCALE GENOMIC DNA]</scope>
    <source>
        <strain evidence="6 7">FS-7.2</strain>
    </source>
</reference>
<dbReference type="InterPro" id="IPR001977">
    <property type="entry name" value="Depp_CoAkinase"/>
</dbReference>
<evidence type="ECO:0000256" key="5">
    <source>
        <dbReference type="HAMAP-Rule" id="MF_00376"/>
    </source>
</evidence>
<evidence type="ECO:0000256" key="1">
    <source>
        <dbReference type="ARBA" id="ARBA00009018"/>
    </source>
</evidence>
<dbReference type="PANTHER" id="PTHR10695">
    <property type="entry name" value="DEPHOSPHO-COA KINASE-RELATED"/>
    <property type="match status" value="1"/>
</dbReference>
<dbReference type="NCBIfam" id="TIGR00152">
    <property type="entry name" value="dephospho-CoA kinase"/>
    <property type="match status" value="1"/>
</dbReference>
<dbReference type="Proteomes" id="UP000241426">
    <property type="component" value="Unassembled WGS sequence"/>
</dbReference>
<dbReference type="UniPathway" id="UPA00241">
    <property type="reaction ID" value="UER00356"/>
</dbReference>
<keyword evidence="4 5" id="KW-0173">Coenzyme A biosynthesis</keyword>
<comment type="similarity">
    <text evidence="1 5">Belongs to the CoaE family.</text>
</comment>
<dbReference type="EMBL" id="PYNF01000022">
    <property type="protein sequence ID" value="PSU94777.1"/>
    <property type="molecule type" value="Genomic_DNA"/>
</dbReference>
<dbReference type="Gene3D" id="3.40.50.300">
    <property type="entry name" value="P-loop containing nucleotide triphosphate hydrolases"/>
    <property type="match status" value="1"/>
</dbReference>
<dbReference type="SUPFAM" id="SSF52540">
    <property type="entry name" value="P-loop containing nucleoside triphosphate hydrolases"/>
    <property type="match status" value="1"/>
</dbReference>
<dbReference type="Pfam" id="PF01121">
    <property type="entry name" value="CoaE"/>
    <property type="match status" value="1"/>
</dbReference>
<proteinExistence type="inferred from homology"/>
<dbReference type="CDD" id="cd02022">
    <property type="entry name" value="DPCK"/>
    <property type="match status" value="1"/>
</dbReference>
<comment type="subcellular location">
    <subcellularLocation>
        <location evidence="5">Cytoplasm</location>
    </subcellularLocation>
</comment>
<accession>A0A2T3KDN7</accession>
<comment type="pathway">
    <text evidence="5">Cofactor biosynthesis; coenzyme A biosynthesis; CoA from (R)-pantothenate: step 5/5.</text>
</comment>
<dbReference type="EC" id="2.7.1.24" evidence="5"/>
<dbReference type="GO" id="GO:0005737">
    <property type="term" value="C:cytoplasm"/>
    <property type="evidence" value="ECO:0007669"/>
    <property type="project" value="UniProtKB-SubCell"/>
</dbReference>
<keyword evidence="3 5" id="KW-0067">ATP-binding</keyword>
<comment type="catalytic activity">
    <reaction evidence="5">
        <text>3'-dephospho-CoA + ATP = ADP + CoA + H(+)</text>
        <dbReference type="Rhea" id="RHEA:18245"/>
        <dbReference type="ChEBI" id="CHEBI:15378"/>
        <dbReference type="ChEBI" id="CHEBI:30616"/>
        <dbReference type="ChEBI" id="CHEBI:57287"/>
        <dbReference type="ChEBI" id="CHEBI:57328"/>
        <dbReference type="ChEBI" id="CHEBI:456216"/>
        <dbReference type="EC" id="2.7.1.24"/>
    </reaction>
</comment>
<keyword evidence="5" id="KW-0963">Cytoplasm</keyword>
<dbReference type="PROSITE" id="PS51219">
    <property type="entry name" value="DPCK"/>
    <property type="match status" value="1"/>
</dbReference>
<organism evidence="6 7">
    <name type="scientific">Photobacterium kishitanii</name>
    <dbReference type="NCBI Taxonomy" id="318456"/>
    <lineage>
        <taxon>Bacteria</taxon>
        <taxon>Pseudomonadati</taxon>
        <taxon>Pseudomonadota</taxon>
        <taxon>Gammaproteobacteria</taxon>
        <taxon>Vibrionales</taxon>
        <taxon>Vibrionaceae</taxon>
        <taxon>Photobacterium</taxon>
    </lineage>
</organism>
<dbReference type="GeneID" id="29945053"/>
<keyword evidence="5 6" id="KW-0418">Kinase</keyword>
<evidence type="ECO:0000256" key="3">
    <source>
        <dbReference type="ARBA" id="ARBA00022840"/>
    </source>
</evidence>
<accession>A0A0B7J9R9</accession>
<dbReference type="GO" id="GO:0015937">
    <property type="term" value="P:coenzyme A biosynthetic process"/>
    <property type="evidence" value="ECO:0007669"/>
    <property type="project" value="UniProtKB-UniRule"/>
</dbReference>
<evidence type="ECO:0000313" key="7">
    <source>
        <dbReference type="Proteomes" id="UP000241426"/>
    </source>
</evidence>
<evidence type="ECO:0000256" key="2">
    <source>
        <dbReference type="ARBA" id="ARBA00022741"/>
    </source>
</evidence>
<name>A0A0B7J9R9_9GAMM</name>
<gene>
    <name evidence="5" type="primary">coaE</name>
    <name evidence="6" type="ORF">C9J27_19205</name>
</gene>
<comment type="caution">
    <text evidence="6">The sequence shown here is derived from an EMBL/GenBank/DDBJ whole genome shotgun (WGS) entry which is preliminary data.</text>
</comment>
<keyword evidence="5" id="KW-0808">Transferase</keyword>
<dbReference type="GO" id="GO:0004140">
    <property type="term" value="F:dephospho-CoA kinase activity"/>
    <property type="evidence" value="ECO:0007669"/>
    <property type="project" value="UniProtKB-UniRule"/>
</dbReference>
<dbReference type="PANTHER" id="PTHR10695:SF46">
    <property type="entry name" value="BIFUNCTIONAL COENZYME A SYNTHASE-RELATED"/>
    <property type="match status" value="1"/>
</dbReference>
<keyword evidence="2 5" id="KW-0547">Nucleotide-binding</keyword>
<feature type="binding site" evidence="5">
    <location>
        <begin position="12"/>
        <end position="17"/>
    </location>
    <ligand>
        <name>ATP</name>
        <dbReference type="ChEBI" id="CHEBI:30616"/>
    </ligand>
</feature>
<evidence type="ECO:0000313" key="6">
    <source>
        <dbReference type="EMBL" id="PSU94777.1"/>
    </source>
</evidence>
<dbReference type="GO" id="GO:0005524">
    <property type="term" value="F:ATP binding"/>
    <property type="evidence" value="ECO:0007669"/>
    <property type="project" value="UniProtKB-UniRule"/>
</dbReference>
<dbReference type="HAMAP" id="MF_00376">
    <property type="entry name" value="Dephospho_CoA_kinase"/>
    <property type="match status" value="1"/>
</dbReference>
<evidence type="ECO:0000256" key="4">
    <source>
        <dbReference type="ARBA" id="ARBA00022993"/>
    </source>
</evidence>
<comment type="function">
    <text evidence="5">Catalyzes the phosphorylation of the 3'-hydroxyl group of dephosphocoenzyme A to form coenzyme A.</text>
</comment>
<sequence>MAVVIGLTGGIGSGKTTVANLFGDYGIDLIDADIIAREVVAIGSIGLARITEKFGDSILLVDGNLDRSQLRAAIFSDPHLKNWLNQLLHPLIREKMLADIDRARSPYCLLIVPLMVENNLQTMTDRLLVVDVDQQTQIMRTQQRDNVSLEQIKSILSAQASRQQRLDAADDIICNNGDNQALLTQVAQLHQHYLALAQAAK</sequence>